<dbReference type="Pfam" id="PF13277">
    <property type="entry name" value="YmdB"/>
    <property type="match status" value="1"/>
</dbReference>
<reference evidence="1" key="1">
    <citation type="journal article" date="2014" name="Front. Microbiol.">
        <title>High frequency of phylogenetically diverse reductive dehalogenase-homologous genes in deep subseafloor sedimentary metagenomes.</title>
        <authorList>
            <person name="Kawai M."/>
            <person name="Futagami T."/>
            <person name="Toyoda A."/>
            <person name="Takaki Y."/>
            <person name="Nishi S."/>
            <person name="Hori S."/>
            <person name="Arai W."/>
            <person name="Tsubouchi T."/>
            <person name="Morono Y."/>
            <person name="Uchiyama I."/>
            <person name="Ito T."/>
            <person name="Fujiyama A."/>
            <person name="Inagaki F."/>
            <person name="Takami H."/>
        </authorList>
    </citation>
    <scope>NUCLEOTIDE SEQUENCE</scope>
    <source>
        <strain evidence="1">Expedition CK06-06</strain>
    </source>
</reference>
<dbReference type="InterPro" id="IPR029052">
    <property type="entry name" value="Metallo-depent_PP-like"/>
</dbReference>
<proteinExistence type="predicted"/>
<evidence type="ECO:0000313" key="1">
    <source>
        <dbReference type="EMBL" id="GAF77254.1"/>
    </source>
</evidence>
<feature type="non-terminal residue" evidence="1">
    <location>
        <position position="1"/>
    </location>
</feature>
<dbReference type="GO" id="GO:0004113">
    <property type="term" value="F:2',3'-cyclic-nucleotide 3'-phosphodiesterase activity"/>
    <property type="evidence" value="ECO:0007669"/>
    <property type="project" value="TreeGrafter"/>
</dbReference>
<evidence type="ECO:0008006" key="2">
    <source>
        <dbReference type="Google" id="ProtNLM"/>
    </source>
</evidence>
<dbReference type="Gene3D" id="3.60.21.10">
    <property type="match status" value="1"/>
</dbReference>
<sequence length="210" mass="22828">GLNSPFDELFDAGVEIITSGNHIWKYREVYPLLDSEAPILRPLNYPQDVPGRGTLTRDGVAVINLIGRTFMPGALDCPFRAADQSLTDLRDYRVIIVDMHAETTSEKAALAWYLDGRVSAVIGSHTHIPTADARLLPRGTAFVTDVGMVGPRDSILGVEAGPVIDAFLSQLPTRFNTVDRGPVVFNSVLVQVDDQSGRATAIQRIDSEIA</sequence>
<dbReference type="InterPro" id="IPR005235">
    <property type="entry name" value="YmdB-like"/>
</dbReference>
<organism evidence="1">
    <name type="scientific">marine sediment metagenome</name>
    <dbReference type="NCBI Taxonomy" id="412755"/>
    <lineage>
        <taxon>unclassified sequences</taxon>
        <taxon>metagenomes</taxon>
        <taxon>ecological metagenomes</taxon>
    </lineage>
</organism>
<dbReference type="EMBL" id="BARS01000432">
    <property type="protein sequence ID" value="GAF77254.1"/>
    <property type="molecule type" value="Genomic_DNA"/>
</dbReference>
<name>X0S8B4_9ZZZZ</name>
<dbReference type="SUPFAM" id="SSF56300">
    <property type="entry name" value="Metallo-dependent phosphatases"/>
    <property type="match status" value="1"/>
</dbReference>
<dbReference type="PANTHER" id="PTHR36303:SF1">
    <property type="entry name" value="2',3'-CYCLIC-NUCLEOTIDE 2'-PHOSPHODIESTERASE"/>
    <property type="match status" value="1"/>
</dbReference>
<dbReference type="PANTHER" id="PTHR36303">
    <property type="entry name" value="2',3'-CYCLIC-NUCLEOTIDE 2'-PHOSPHODIESTERASE"/>
    <property type="match status" value="1"/>
</dbReference>
<dbReference type="AlphaFoldDB" id="X0S8B4"/>
<comment type="caution">
    <text evidence="1">The sequence shown here is derived from an EMBL/GenBank/DDBJ whole genome shotgun (WGS) entry which is preliminary data.</text>
</comment>
<accession>X0S8B4</accession>
<protein>
    <recommendedName>
        <fullName evidence="2">Metallophosphoesterase</fullName>
    </recommendedName>
</protein>
<gene>
    <name evidence="1" type="ORF">S01H1_01069</name>
</gene>